<dbReference type="PROSITE" id="PS51464">
    <property type="entry name" value="SIS"/>
    <property type="match status" value="1"/>
</dbReference>
<evidence type="ECO:0000256" key="1">
    <source>
        <dbReference type="ARBA" id="ARBA00010523"/>
    </source>
</evidence>
<dbReference type="CDD" id="cd05017">
    <property type="entry name" value="SIS_PGI_PMI_1"/>
    <property type="match status" value="1"/>
</dbReference>
<dbReference type="AlphaFoldDB" id="A0A1J5EF67"/>
<feature type="domain" description="SIS" evidence="3">
    <location>
        <begin position="26"/>
        <end position="165"/>
    </location>
</feature>
<dbReference type="GO" id="GO:0004347">
    <property type="term" value="F:glucose-6-phosphate isomerase activity"/>
    <property type="evidence" value="ECO:0007669"/>
    <property type="project" value="InterPro"/>
</dbReference>
<gene>
    <name evidence="4" type="ORF">AUJ95_01525</name>
</gene>
<reference evidence="4 5" key="1">
    <citation type="journal article" date="2016" name="Environ. Microbiol.">
        <title>Genomic resolution of a cold subsurface aquifer community provides metabolic insights for novel microbes adapted to high CO concentrations.</title>
        <authorList>
            <person name="Probst A.J."/>
            <person name="Castelle C.J."/>
            <person name="Singh A."/>
            <person name="Brown C.T."/>
            <person name="Anantharaman K."/>
            <person name="Sharon I."/>
            <person name="Hug L.A."/>
            <person name="Burstein D."/>
            <person name="Emerson J.B."/>
            <person name="Thomas B.C."/>
            <person name="Banfield J.F."/>
        </authorList>
    </citation>
    <scope>NUCLEOTIDE SEQUENCE [LARGE SCALE GENOMIC DNA]</scope>
    <source>
        <strain evidence="4">CG2_30_40_21</strain>
    </source>
</reference>
<dbReference type="GO" id="GO:0005975">
    <property type="term" value="P:carbohydrate metabolic process"/>
    <property type="evidence" value="ECO:0007669"/>
    <property type="project" value="InterPro"/>
</dbReference>
<protein>
    <submittedName>
        <fullName evidence="4">Bifunctional phosphoglucose/phosphomannose isomerase</fullName>
    </submittedName>
</protein>
<dbReference type="NCBIfam" id="TIGR02128">
    <property type="entry name" value="G6PI_arch"/>
    <property type="match status" value="1"/>
</dbReference>
<evidence type="ECO:0000256" key="2">
    <source>
        <dbReference type="ARBA" id="ARBA00023235"/>
    </source>
</evidence>
<dbReference type="SUPFAM" id="SSF53697">
    <property type="entry name" value="SIS domain"/>
    <property type="match status" value="1"/>
</dbReference>
<dbReference type="Pfam" id="PF01380">
    <property type="entry name" value="SIS"/>
    <property type="match status" value="1"/>
</dbReference>
<dbReference type="InterPro" id="IPR046348">
    <property type="entry name" value="SIS_dom_sf"/>
</dbReference>
<dbReference type="GO" id="GO:0004476">
    <property type="term" value="F:mannose-6-phosphate isomerase activity"/>
    <property type="evidence" value="ECO:0007669"/>
    <property type="project" value="InterPro"/>
</dbReference>
<evidence type="ECO:0000313" key="5">
    <source>
        <dbReference type="Proteomes" id="UP000183085"/>
    </source>
</evidence>
<dbReference type="Proteomes" id="UP000183085">
    <property type="component" value="Unassembled WGS sequence"/>
</dbReference>
<dbReference type="GO" id="GO:1901135">
    <property type="term" value="P:carbohydrate derivative metabolic process"/>
    <property type="evidence" value="ECO:0007669"/>
    <property type="project" value="InterPro"/>
</dbReference>
<dbReference type="Pfam" id="PF10432">
    <property type="entry name" value="bact-PGI_C"/>
    <property type="match status" value="1"/>
</dbReference>
<accession>A0A1J5EF67</accession>
<comment type="similarity">
    <text evidence="1">Belongs to the PGI/PMI family.</text>
</comment>
<dbReference type="GO" id="GO:0097367">
    <property type="term" value="F:carbohydrate derivative binding"/>
    <property type="evidence" value="ECO:0007669"/>
    <property type="project" value="InterPro"/>
</dbReference>
<sequence length="329" mass="37002">MLLDKSNMLESIRNFPGQFEKSLKFAAGVRVEGRIDKVVVAGMGGSAFPGDILKAYLAGTNISVEVCRGYSITTMIDENTLVFISSFSGNTEETISALYNAMEKKAKIVIVTAGGRLEELSRKHNLPIAKIVKEFPTFQPRAATGYFIGIFIGVLSNSGVISDKKTDLIEVGNFLAKCEFEEEAKQLAKQLVDRIPIVYAHDFYEKSLAMIVKIKFNENSKVQAFYNSFPELNHNEMVGFTLIKGNYHFIILDDPAGHERIKKRIQIFSNYMRQKDLPVSIIPMQGDTVLGKIFSTIYFFEFVSYYLALEYGIDPTPVDMVEDFKRALE</sequence>
<name>A0A1J5EF67_9BACT</name>
<dbReference type="CDD" id="cd05637">
    <property type="entry name" value="SIS_PGI_PMI_2"/>
    <property type="match status" value="1"/>
</dbReference>
<dbReference type="InterPro" id="IPR035484">
    <property type="entry name" value="SIS_PGI/PMI_1"/>
</dbReference>
<organism evidence="4 5">
    <name type="scientific">Candidatus Desantisbacteria bacterium CG2_30_40_21</name>
    <dbReference type="NCBI Taxonomy" id="1817895"/>
    <lineage>
        <taxon>Bacteria</taxon>
        <taxon>Candidatus Desantisiibacteriota</taxon>
    </lineage>
</organism>
<keyword evidence="2 4" id="KW-0413">Isomerase</keyword>
<dbReference type="InterPro" id="IPR001347">
    <property type="entry name" value="SIS_dom"/>
</dbReference>
<evidence type="ECO:0000313" key="4">
    <source>
        <dbReference type="EMBL" id="OIP42631.1"/>
    </source>
</evidence>
<dbReference type="Gene3D" id="3.40.50.10490">
    <property type="entry name" value="Glucose-6-phosphate isomerase like protein, domain 1"/>
    <property type="match status" value="2"/>
</dbReference>
<dbReference type="InterPro" id="IPR019490">
    <property type="entry name" value="Glu6P/Mann6P_isomerase_C"/>
</dbReference>
<dbReference type="STRING" id="1817895.AUJ95_01525"/>
<evidence type="ECO:0000259" key="3">
    <source>
        <dbReference type="PROSITE" id="PS51464"/>
    </source>
</evidence>
<comment type="caution">
    <text evidence="4">The sequence shown here is derived from an EMBL/GenBank/DDBJ whole genome shotgun (WGS) entry which is preliminary data.</text>
</comment>
<proteinExistence type="inferred from homology"/>
<dbReference type="EMBL" id="MNYI01000043">
    <property type="protein sequence ID" value="OIP42631.1"/>
    <property type="molecule type" value="Genomic_DNA"/>
</dbReference>